<feature type="compositionally biased region" description="Low complexity" evidence="1">
    <location>
        <begin position="99"/>
        <end position="112"/>
    </location>
</feature>
<accession>A0A8S1J5A3</accession>
<dbReference type="Gene3D" id="3.40.800.20">
    <property type="entry name" value="Histone deacetylase domain"/>
    <property type="match status" value="1"/>
</dbReference>
<dbReference type="Proteomes" id="UP000708148">
    <property type="component" value="Unassembled WGS sequence"/>
</dbReference>
<evidence type="ECO:0000313" key="3">
    <source>
        <dbReference type="Proteomes" id="UP000708148"/>
    </source>
</evidence>
<dbReference type="InterPro" id="IPR023696">
    <property type="entry name" value="Ureohydrolase_dom_sf"/>
</dbReference>
<protein>
    <recommendedName>
        <fullName evidence="4">Histone deacetylase</fullName>
    </recommendedName>
</protein>
<dbReference type="OrthoDB" id="5232919at2759"/>
<dbReference type="InterPro" id="IPR037138">
    <property type="entry name" value="His_deacetylse_dom_sf"/>
</dbReference>
<feature type="compositionally biased region" description="Basic residues" evidence="1">
    <location>
        <begin position="219"/>
        <end position="230"/>
    </location>
</feature>
<comment type="caution">
    <text evidence="2">The sequence shown here is derived from an EMBL/GenBank/DDBJ whole genome shotgun (WGS) entry which is preliminary data.</text>
</comment>
<dbReference type="AlphaFoldDB" id="A0A8S1J5A3"/>
<name>A0A8S1J5A3_9CHLO</name>
<feature type="region of interest" description="Disordered" evidence="1">
    <location>
        <begin position="195"/>
        <end position="230"/>
    </location>
</feature>
<evidence type="ECO:0008006" key="4">
    <source>
        <dbReference type="Google" id="ProtNLM"/>
    </source>
</evidence>
<reference evidence="2" key="1">
    <citation type="submission" date="2020-12" db="EMBL/GenBank/DDBJ databases">
        <authorList>
            <person name="Iha C."/>
        </authorList>
    </citation>
    <scope>NUCLEOTIDE SEQUENCE</scope>
</reference>
<sequence length="230" mass="25315">MLRPVAPLVLLLEGGYNLRATTMSTEACLRVLLGEELPASQSMSCPCPSPFAWLGIQQAIRVQCQYWTSLTSVADVANSWVGSPIRSLSSGLDWPNVMAGGPAPAPRAGSSSEPREGGLRGVPVRRRAPRGLLRGRRQVVGRRERLLKSDWRYKIILAIHNNAMKALWRRKRQLPRQQSLGSIGSMMELCSIGSSGSQQSLRSCPPNAVFDSANSGREKKMKRLHRFPSL</sequence>
<proteinExistence type="predicted"/>
<organism evidence="2 3">
    <name type="scientific">Ostreobium quekettii</name>
    <dbReference type="NCBI Taxonomy" id="121088"/>
    <lineage>
        <taxon>Eukaryota</taxon>
        <taxon>Viridiplantae</taxon>
        <taxon>Chlorophyta</taxon>
        <taxon>core chlorophytes</taxon>
        <taxon>Ulvophyceae</taxon>
        <taxon>TCBD clade</taxon>
        <taxon>Bryopsidales</taxon>
        <taxon>Ostreobineae</taxon>
        <taxon>Ostreobiaceae</taxon>
        <taxon>Ostreobium</taxon>
    </lineage>
</organism>
<dbReference type="EMBL" id="CAJHUC010001777">
    <property type="protein sequence ID" value="CAD7702300.1"/>
    <property type="molecule type" value="Genomic_DNA"/>
</dbReference>
<dbReference type="SUPFAM" id="SSF52768">
    <property type="entry name" value="Arginase/deacetylase"/>
    <property type="match status" value="1"/>
</dbReference>
<gene>
    <name evidence="2" type="ORF">OSTQU699_LOCUS7657</name>
</gene>
<keyword evidence="3" id="KW-1185">Reference proteome</keyword>
<feature type="region of interest" description="Disordered" evidence="1">
    <location>
        <begin position="99"/>
        <end position="127"/>
    </location>
</feature>
<evidence type="ECO:0000313" key="2">
    <source>
        <dbReference type="EMBL" id="CAD7702300.1"/>
    </source>
</evidence>
<evidence type="ECO:0000256" key="1">
    <source>
        <dbReference type="SAM" id="MobiDB-lite"/>
    </source>
</evidence>